<protein>
    <recommendedName>
        <fullName evidence="1">DUF6036 domain-containing protein</fullName>
    </recommendedName>
</protein>
<evidence type="ECO:0000259" key="1">
    <source>
        <dbReference type="Pfam" id="PF19502"/>
    </source>
</evidence>
<reference evidence="2 3" key="1">
    <citation type="journal article" date="2019" name="Sci. Rep.">
        <title>Extended insight into the Mycobacterium chelonae-abscessus complex through whole genome sequencing of Mycobacterium salmoniphilum outbreak and Mycobacterium salmoniphilum-like strains.</title>
        <authorList>
            <person name="Behra P.R.K."/>
            <person name="Das S."/>
            <person name="Pettersson B.M.F."/>
            <person name="Shirreff L."/>
            <person name="DuCote T."/>
            <person name="Jacobsson K.G."/>
            <person name="Ennis D.G."/>
            <person name="Kirsebom L.A."/>
        </authorList>
    </citation>
    <scope>NUCLEOTIDE SEQUENCE [LARGE SCALE GENOMIC DNA]</scope>
    <source>
        <strain evidence="2 3">CCUG 60884</strain>
    </source>
</reference>
<comment type="caution">
    <text evidence="2">The sequence shown here is derived from an EMBL/GenBank/DDBJ whole genome shotgun (WGS) entry which is preliminary data.</text>
</comment>
<dbReference type="AlphaFoldDB" id="A0A4R8T001"/>
<evidence type="ECO:0000313" key="2">
    <source>
        <dbReference type="EMBL" id="TEA09141.1"/>
    </source>
</evidence>
<sequence length="371" mass="40755">MDLWSSAQVAAHFGVTAGRARQILGSRGIRRLSGYPAAAVRTVQLRQGARTDLHPTDLDVALSIDDAAQGIQAAAAESDKLRVFFEFLRGTDAAGPGALQLLEPEPRFTGDTRFDALLAAAAERLCSRYGLPAPLWTATPERFLQQTWWVSDMPSARPLALMWTPPSFHRRGIYLDAYDLPQDGKAIMPEPVFGESEIRAAFALLAAKLQKQNVIGQVHVIGGAAMLLTYNSRTVTRDIDAIFSPDGPVVDAVRQIAHAKGWPSTWLNNQASVYASRTPGQGAVVFDHPHLQVMTTPAEHLLAMKVLAARPVRDREDATILVQHLNISTPQGVWDIVGRYFPEDMISPRSRLFVEDLFDFIAPNPPIRPPM</sequence>
<dbReference type="InterPro" id="IPR045792">
    <property type="entry name" value="DUF6036"/>
</dbReference>
<feature type="domain" description="DUF6036" evidence="1">
    <location>
        <begin position="207"/>
        <end position="317"/>
    </location>
</feature>
<dbReference type="Proteomes" id="UP000294604">
    <property type="component" value="Unassembled WGS sequence"/>
</dbReference>
<organism evidence="2 3">
    <name type="scientific">Mycobacteroides salmoniphilum</name>
    <dbReference type="NCBI Taxonomy" id="404941"/>
    <lineage>
        <taxon>Bacteria</taxon>
        <taxon>Bacillati</taxon>
        <taxon>Actinomycetota</taxon>
        <taxon>Actinomycetes</taxon>
        <taxon>Mycobacteriales</taxon>
        <taxon>Mycobacteriaceae</taxon>
        <taxon>Mycobacteroides</taxon>
    </lineage>
</organism>
<name>A0A4R8T001_9MYCO</name>
<evidence type="ECO:0000313" key="3">
    <source>
        <dbReference type="Proteomes" id="UP000294604"/>
    </source>
</evidence>
<proteinExistence type="predicted"/>
<accession>A0A4R8T001</accession>
<dbReference type="Pfam" id="PF19502">
    <property type="entry name" value="DUF6036"/>
    <property type="match status" value="1"/>
</dbReference>
<dbReference type="EMBL" id="PECL01000003">
    <property type="protein sequence ID" value="TEA09141.1"/>
    <property type="molecule type" value="Genomic_DNA"/>
</dbReference>
<dbReference type="RefSeq" id="WP_134081058.1">
    <property type="nucleotide sequence ID" value="NZ_PECL01000003.1"/>
</dbReference>
<gene>
    <name evidence="2" type="ORF">CCUG60884_00310</name>
</gene>